<evidence type="ECO:0000313" key="1">
    <source>
        <dbReference type="EMBL" id="RAJ19750.1"/>
    </source>
</evidence>
<sequence length="132" mass="14522">MEKQILTELAEKTQGLFYFSESEAPLTIENLGQVPKDQLSAKLVQLNSENPGTLQIIDQDAFFEKIVNTADPGDQVMVANARKFTALQAYLKDNFSDIQLARIEGGVNVPILITAYLPNGTCILLATYAIET</sequence>
<dbReference type="EMBL" id="QLLR01000064">
    <property type="protein sequence ID" value="RAJ19750.1"/>
    <property type="molecule type" value="Genomic_DNA"/>
</dbReference>
<evidence type="ECO:0000313" key="2">
    <source>
        <dbReference type="Proteomes" id="UP000249754"/>
    </source>
</evidence>
<dbReference type="Proteomes" id="UP000249754">
    <property type="component" value="Unassembled WGS sequence"/>
</dbReference>
<dbReference type="AlphaFoldDB" id="A0A327RRW0"/>
<reference evidence="1 2" key="1">
    <citation type="submission" date="2018-06" db="EMBL/GenBank/DDBJ databases">
        <title>Genomic Encyclopedia of Archaeal and Bacterial Type Strains, Phase II (KMG-II): from individual species to whole genera.</title>
        <authorList>
            <person name="Goeker M."/>
        </authorList>
    </citation>
    <scope>NUCLEOTIDE SEQUENCE [LARGE SCALE GENOMIC DNA]</scope>
    <source>
        <strain evidence="1 2">DSM 14825</strain>
    </source>
</reference>
<dbReference type="SUPFAM" id="SSF82602">
    <property type="entry name" value="Nuclease A inhibitor (NuiA)"/>
    <property type="match status" value="1"/>
</dbReference>
<gene>
    <name evidence="1" type="ORF">LY11_05292</name>
</gene>
<name>A0A327RRW0_9SPHI</name>
<dbReference type="RefSeq" id="WP_111636544.1">
    <property type="nucleotide sequence ID" value="NZ_QLLR01000064.1"/>
</dbReference>
<comment type="caution">
    <text evidence="1">The sequence shown here is derived from an EMBL/GenBank/DDBJ whole genome shotgun (WGS) entry which is preliminary data.</text>
</comment>
<protein>
    <submittedName>
        <fullName evidence="1">Nuclease A inhibitor-like protein</fullName>
    </submittedName>
</protein>
<dbReference type="Pfam" id="PF07924">
    <property type="entry name" value="NuiA"/>
    <property type="match status" value="1"/>
</dbReference>
<dbReference type="Gene3D" id="3.40.1460.10">
    <property type="entry name" value="Nuclease A inhibitor-like"/>
    <property type="match status" value="1"/>
</dbReference>
<proteinExistence type="predicted"/>
<accession>A0A327RRW0</accession>
<dbReference type="InterPro" id="IPR036587">
    <property type="entry name" value="NucleaseA_inhib-like_sf"/>
</dbReference>
<dbReference type="OrthoDB" id="674042at2"/>
<organism evidence="1 2">
    <name type="scientific">Pedobacter cryoconitis</name>
    <dbReference type="NCBI Taxonomy" id="188932"/>
    <lineage>
        <taxon>Bacteria</taxon>
        <taxon>Pseudomonadati</taxon>
        <taxon>Bacteroidota</taxon>
        <taxon>Sphingobacteriia</taxon>
        <taxon>Sphingobacteriales</taxon>
        <taxon>Sphingobacteriaceae</taxon>
        <taxon>Pedobacter</taxon>
    </lineage>
</organism>
<dbReference type="InterPro" id="IPR012489">
    <property type="entry name" value="NucleaseA_inhib-like"/>
</dbReference>